<keyword evidence="1" id="KW-0732">Signal</keyword>
<protein>
    <submittedName>
        <fullName evidence="3">Conserved repeat domain-containing protein</fullName>
    </submittedName>
</protein>
<feature type="signal peptide" evidence="1">
    <location>
        <begin position="1"/>
        <end position="22"/>
    </location>
</feature>
<dbReference type="InterPro" id="IPR001434">
    <property type="entry name" value="OmcB-like_DUF11"/>
</dbReference>
<evidence type="ECO:0000313" key="4">
    <source>
        <dbReference type="Proteomes" id="UP000241788"/>
    </source>
</evidence>
<evidence type="ECO:0000256" key="1">
    <source>
        <dbReference type="SAM" id="SignalP"/>
    </source>
</evidence>
<sequence>MSYRRTCLEILVLASVFIPVQAALASTDQVIWENQGMANGAAIANPRTLNDQLGWFTVSATSSSTISGTSSYTYNAGTTGGHAGYARIEFDATTDSPSNAYTVTYTFSQPVYNLQFMVMDVDRSGSWADAVEIFYNGTNNVVGTSFATPGSGVALDNESYMTGYEGADNCSGQTNCNINMNFGSTAVSSVTIRFFSSDDAPSNPSAQFIGISDFTTTVARVTLRKQWSGAVVGDDATVALSRGGTVIDTLASDAGTANELDTDATPVITNVSETLTLAETLAAGNTGLYDGTLACTGTSDTTPSNGLTVGATDGAIVCTFTNTRQLAALAITKTDGESQVTSGASTTYTITVSNDGPANVANALVRDVATGSGCGTSSASGLCNCSVSTQCSVVSGTATCPVSSALTYSNLSGTGVSIPLLNANSSVQFQVSCQVF</sequence>
<feature type="chain" id="PRO_5012817150" evidence="1">
    <location>
        <begin position="23"/>
        <end position="436"/>
    </location>
</feature>
<name>A0A1N6R856_9GAMM</name>
<dbReference type="AlphaFoldDB" id="A0A1N6R856"/>
<organism evidence="3 4">
    <name type="scientific">Solilutibacter tolerans</name>
    <dbReference type="NCBI Taxonomy" id="1604334"/>
    <lineage>
        <taxon>Bacteria</taxon>
        <taxon>Pseudomonadati</taxon>
        <taxon>Pseudomonadota</taxon>
        <taxon>Gammaproteobacteria</taxon>
        <taxon>Lysobacterales</taxon>
        <taxon>Lysobacteraceae</taxon>
        <taxon>Solilutibacter</taxon>
    </lineage>
</organism>
<reference evidence="4" key="1">
    <citation type="submission" date="2017-01" db="EMBL/GenBank/DDBJ databases">
        <authorList>
            <person name="Varghese N."/>
            <person name="Submissions S."/>
        </authorList>
    </citation>
    <scope>NUCLEOTIDE SEQUENCE [LARGE SCALE GENOMIC DNA]</scope>
    <source>
        <strain evidence="4">UM1</strain>
    </source>
</reference>
<dbReference type="RefSeq" id="WP_083688226.1">
    <property type="nucleotide sequence ID" value="NZ_FTLW01000002.1"/>
</dbReference>
<dbReference type="Proteomes" id="UP000241788">
    <property type="component" value="Unassembled WGS sequence"/>
</dbReference>
<dbReference type="Pfam" id="PF01345">
    <property type="entry name" value="DUF11"/>
    <property type="match status" value="1"/>
</dbReference>
<dbReference type="OrthoDB" id="6028209at2"/>
<feature type="domain" description="DUF11" evidence="2">
    <location>
        <begin position="329"/>
        <end position="393"/>
    </location>
</feature>
<dbReference type="STRING" id="1604334.SAMN05421546_0921"/>
<gene>
    <name evidence="3" type="ORF">SAMN05421546_0921</name>
</gene>
<evidence type="ECO:0000259" key="2">
    <source>
        <dbReference type="Pfam" id="PF01345"/>
    </source>
</evidence>
<proteinExistence type="predicted"/>
<dbReference type="EMBL" id="FTLW01000002">
    <property type="protein sequence ID" value="SIQ25080.1"/>
    <property type="molecule type" value="Genomic_DNA"/>
</dbReference>
<keyword evidence="4" id="KW-1185">Reference proteome</keyword>
<accession>A0A1N6R856</accession>
<evidence type="ECO:0000313" key="3">
    <source>
        <dbReference type="EMBL" id="SIQ25080.1"/>
    </source>
</evidence>